<evidence type="ECO:0000259" key="1">
    <source>
        <dbReference type="Pfam" id="PF00619"/>
    </source>
</evidence>
<dbReference type="GO" id="GO:0043422">
    <property type="term" value="F:protein kinase B binding"/>
    <property type="evidence" value="ECO:0007669"/>
    <property type="project" value="TreeGrafter"/>
</dbReference>
<sequence>MGLDNPAWGLDADELMELKQRVLNLQRQFLCTYLDFGNHFIFLRSCEILSERDVEFIQAATSRKDRVDEMVNRLLRGREDSLDALCASIEENGTQPFVVERLKRAYGELVEKAIEQKTTATQCPQFQDFTQNIADPRGFNGDARTRQMPGCGLQFAWMSTTQFHAALTRLAQQNANYSVNNREMNWGPNSDLTTTRLQWAEMKTNGSVVL</sequence>
<dbReference type="PANTHER" id="PTHR34920:SF1">
    <property type="entry name" value="B-CELL LYMPHOMA_LEUKEMIA 10"/>
    <property type="match status" value="1"/>
</dbReference>
<dbReference type="HOGENOM" id="CLU_1311170_0_0_1"/>
<dbReference type="InterPro" id="IPR011029">
    <property type="entry name" value="DEATH-like_dom_sf"/>
</dbReference>
<dbReference type="InterPro" id="IPR033238">
    <property type="entry name" value="BCL10/E10"/>
</dbReference>
<evidence type="ECO:0000313" key="4">
    <source>
        <dbReference type="Proteomes" id="UP000014760"/>
    </source>
</evidence>
<feature type="domain" description="CARD" evidence="1">
    <location>
        <begin position="22"/>
        <end position="102"/>
    </location>
</feature>
<dbReference type="GO" id="GO:0032449">
    <property type="term" value="C:CBM complex"/>
    <property type="evidence" value="ECO:0007669"/>
    <property type="project" value="TreeGrafter"/>
</dbReference>
<dbReference type="GO" id="GO:2001238">
    <property type="term" value="P:positive regulation of extrinsic apoptotic signaling pathway"/>
    <property type="evidence" value="ECO:0007669"/>
    <property type="project" value="TreeGrafter"/>
</dbReference>
<keyword evidence="4" id="KW-1185">Reference proteome</keyword>
<protein>
    <recommendedName>
        <fullName evidence="1">CARD domain-containing protein</fullName>
    </recommendedName>
</protein>
<gene>
    <name evidence="2" type="ORF">CAPTEDRAFT_189674</name>
</gene>
<evidence type="ECO:0000313" key="2">
    <source>
        <dbReference type="EMBL" id="ELT94316.1"/>
    </source>
</evidence>
<dbReference type="OrthoDB" id="5984934at2759"/>
<dbReference type="Pfam" id="PF00619">
    <property type="entry name" value="CARD"/>
    <property type="match status" value="1"/>
</dbReference>
<dbReference type="GO" id="GO:0051059">
    <property type="term" value="F:NF-kappaB binding"/>
    <property type="evidence" value="ECO:0007669"/>
    <property type="project" value="TreeGrafter"/>
</dbReference>
<dbReference type="Gene3D" id="1.10.533.10">
    <property type="entry name" value="Death Domain, Fas"/>
    <property type="match status" value="1"/>
</dbReference>
<dbReference type="GO" id="GO:0002250">
    <property type="term" value="P:adaptive immune response"/>
    <property type="evidence" value="ECO:0007669"/>
    <property type="project" value="TreeGrafter"/>
</dbReference>
<dbReference type="GO" id="GO:0019209">
    <property type="term" value="F:kinase activator activity"/>
    <property type="evidence" value="ECO:0007669"/>
    <property type="project" value="TreeGrafter"/>
</dbReference>
<organism evidence="2">
    <name type="scientific">Capitella teleta</name>
    <name type="common">Polychaete worm</name>
    <dbReference type="NCBI Taxonomy" id="283909"/>
    <lineage>
        <taxon>Eukaryota</taxon>
        <taxon>Metazoa</taxon>
        <taxon>Spiralia</taxon>
        <taxon>Lophotrochozoa</taxon>
        <taxon>Annelida</taxon>
        <taxon>Polychaeta</taxon>
        <taxon>Sedentaria</taxon>
        <taxon>Scolecida</taxon>
        <taxon>Capitellidae</taxon>
        <taxon>Capitella</taxon>
    </lineage>
</organism>
<reference evidence="3" key="3">
    <citation type="submission" date="2015-06" db="UniProtKB">
        <authorList>
            <consortium name="EnsemblMetazoa"/>
        </authorList>
    </citation>
    <scope>IDENTIFICATION</scope>
</reference>
<dbReference type="EnsemblMetazoa" id="CapteT189674">
    <property type="protein sequence ID" value="CapteP189674"/>
    <property type="gene ID" value="CapteG189674"/>
</dbReference>
<reference evidence="2 4" key="2">
    <citation type="journal article" date="2013" name="Nature">
        <title>Insights into bilaterian evolution from three spiralian genomes.</title>
        <authorList>
            <person name="Simakov O."/>
            <person name="Marletaz F."/>
            <person name="Cho S.J."/>
            <person name="Edsinger-Gonzales E."/>
            <person name="Havlak P."/>
            <person name="Hellsten U."/>
            <person name="Kuo D.H."/>
            <person name="Larsson T."/>
            <person name="Lv J."/>
            <person name="Arendt D."/>
            <person name="Savage R."/>
            <person name="Osoegawa K."/>
            <person name="de Jong P."/>
            <person name="Grimwood J."/>
            <person name="Chapman J.A."/>
            <person name="Shapiro H."/>
            <person name="Aerts A."/>
            <person name="Otillar R.P."/>
            <person name="Terry A.Y."/>
            <person name="Boore J.L."/>
            <person name="Grigoriev I.V."/>
            <person name="Lindberg D.R."/>
            <person name="Seaver E.C."/>
            <person name="Weisblat D.A."/>
            <person name="Putnam N.H."/>
            <person name="Rokhsar D.S."/>
        </authorList>
    </citation>
    <scope>NUCLEOTIDE SEQUENCE</scope>
    <source>
        <strain evidence="2 4">I ESC-2004</strain>
    </source>
</reference>
<dbReference type="GO" id="GO:0003713">
    <property type="term" value="F:transcription coactivator activity"/>
    <property type="evidence" value="ECO:0007669"/>
    <property type="project" value="TreeGrafter"/>
</dbReference>
<evidence type="ECO:0000313" key="3">
    <source>
        <dbReference type="EnsemblMetazoa" id="CapteP189674"/>
    </source>
</evidence>
<dbReference type="AlphaFoldDB" id="R7TS71"/>
<name>R7TS71_CAPTE</name>
<dbReference type="GO" id="GO:0005829">
    <property type="term" value="C:cytosol"/>
    <property type="evidence" value="ECO:0007669"/>
    <property type="project" value="TreeGrafter"/>
</dbReference>
<dbReference type="EMBL" id="AMQN01012340">
    <property type="status" value="NOT_ANNOTATED_CDS"/>
    <property type="molecule type" value="Genomic_DNA"/>
</dbReference>
<proteinExistence type="predicted"/>
<dbReference type="InterPro" id="IPR001315">
    <property type="entry name" value="CARD"/>
</dbReference>
<dbReference type="PANTHER" id="PTHR34920">
    <property type="entry name" value="B-CELL LYMPHOMA/LEUKEMIA 10"/>
    <property type="match status" value="1"/>
</dbReference>
<dbReference type="Proteomes" id="UP000014760">
    <property type="component" value="Unassembled WGS sequence"/>
</dbReference>
<accession>R7TS71</accession>
<reference evidence="4" key="1">
    <citation type="submission" date="2012-12" db="EMBL/GenBank/DDBJ databases">
        <authorList>
            <person name="Hellsten U."/>
            <person name="Grimwood J."/>
            <person name="Chapman J.A."/>
            <person name="Shapiro H."/>
            <person name="Aerts A."/>
            <person name="Otillar R.P."/>
            <person name="Terry A.Y."/>
            <person name="Boore J.L."/>
            <person name="Simakov O."/>
            <person name="Marletaz F."/>
            <person name="Cho S.-J."/>
            <person name="Edsinger-Gonzales E."/>
            <person name="Havlak P."/>
            <person name="Kuo D.-H."/>
            <person name="Larsson T."/>
            <person name="Lv J."/>
            <person name="Arendt D."/>
            <person name="Savage R."/>
            <person name="Osoegawa K."/>
            <person name="de Jong P."/>
            <person name="Lindberg D.R."/>
            <person name="Seaver E.C."/>
            <person name="Weisblat D.A."/>
            <person name="Putnam N.H."/>
            <person name="Grigoriev I.V."/>
            <person name="Rokhsar D.S."/>
        </authorList>
    </citation>
    <scope>NUCLEOTIDE SEQUENCE</scope>
    <source>
        <strain evidence="4">I ESC-2004</strain>
    </source>
</reference>
<dbReference type="GO" id="GO:0006915">
    <property type="term" value="P:apoptotic process"/>
    <property type="evidence" value="ECO:0007669"/>
    <property type="project" value="InterPro"/>
</dbReference>
<dbReference type="SUPFAM" id="SSF47986">
    <property type="entry name" value="DEATH domain"/>
    <property type="match status" value="1"/>
</dbReference>
<dbReference type="EMBL" id="KB309457">
    <property type="protein sequence ID" value="ELT94316.1"/>
    <property type="molecule type" value="Genomic_DNA"/>
</dbReference>